<organism evidence="1 2">
    <name type="scientific">Paenibacillus algorifonticola</name>
    <dbReference type="NCBI Taxonomy" id="684063"/>
    <lineage>
        <taxon>Bacteria</taxon>
        <taxon>Bacillati</taxon>
        <taxon>Bacillota</taxon>
        <taxon>Bacilli</taxon>
        <taxon>Bacillales</taxon>
        <taxon>Paenibacillaceae</taxon>
        <taxon>Paenibacillus</taxon>
    </lineage>
</organism>
<gene>
    <name evidence="1" type="ORF">SAMN04487969_10614</name>
</gene>
<evidence type="ECO:0000313" key="1">
    <source>
        <dbReference type="EMBL" id="SFE73788.1"/>
    </source>
</evidence>
<dbReference type="AlphaFoldDB" id="A0A1I2CZS7"/>
<protein>
    <submittedName>
        <fullName evidence="1">Uncharacterized protein</fullName>
    </submittedName>
</protein>
<keyword evidence="2" id="KW-1185">Reference proteome</keyword>
<reference evidence="2" key="1">
    <citation type="submission" date="2016-10" db="EMBL/GenBank/DDBJ databases">
        <authorList>
            <person name="Varghese N."/>
            <person name="Submissions S."/>
        </authorList>
    </citation>
    <scope>NUCLEOTIDE SEQUENCE [LARGE SCALE GENOMIC DNA]</scope>
    <source>
        <strain evidence="2">CGMCC 1.10223</strain>
    </source>
</reference>
<evidence type="ECO:0000313" key="2">
    <source>
        <dbReference type="Proteomes" id="UP000183410"/>
    </source>
</evidence>
<sequence length="145" mass="16324">MRIEASKQYIFREGQPFQSSHASTVAVLPNGDVLAAWFAGKHEKSSERSIGLPEGSFSRAYGLLMQGMYICCFAAQKGLFFAAIRMMMGVPGARHIRRHCLITIAVLMWCWRMSPENIRIRLSCHQAMNYMSRIRGKGSESLFGS</sequence>
<dbReference type="Proteomes" id="UP000183410">
    <property type="component" value="Unassembled WGS sequence"/>
</dbReference>
<accession>A0A1I2CZS7</accession>
<proteinExistence type="predicted"/>
<dbReference type="EMBL" id="FONN01000006">
    <property type="protein sequence ID" value="SFE73788.1"/>
    <property type="molecule type" value="Genomic_DNA"/>
</dbReference>
<name>A0A1I2CZS7_9BACL</name>